<dbReference type="Proteomes" id="UP000186817">
    <property type="component" value="Unassembled WGS sequence"/>
</dbReference>
<reference evidence="12 13" key="1">
    <citation type="submission" date="2016-02" db="EMBL/GenBank/DDBJ databases">
        <title>Genome analysis of coral dinoflagellate symbionts highlights evolutionary adaptations to a symbiotic lifestyle.</title>
        <authorList>
            <person name="Aranda M."/>
            <person name="Li Y."/>
            <person name="Liew Y.J."/>
            <person name="Baumgarten S."/>
            <person name="Simakov O."/>
            <person name="Wilson M."/>
            <person name="Piel J."/>
            <person name="Ashoor H."/>
            <person name="Bougouffa S."/>
            <person name="Bajic V.B."/>
            <person name="Ryu T."/>
            <person name="Ravasi T."/>
            <person name="Bayer T."/>
            <person name="Micklem G."/>
            <person name="Kim H."/>
            <person name="Bhak J."/>
            <person name="Lajeunesse T.C."/>
            <person name="Voolstra C.R."/>
        </authorList>
    </citation>
    <scope>NUCLEOTIDE SEQUENCE [LARGE SCALE GENOMIC DNA]</scope>
    <source>
        <strain evidence="12 13">CCMP2467</strain>
    </source>
</reference>
<dbReference type="SMART" id="SM00220">
    <property type="entry name" value="S_TKc"/>
    <property type="match status" value="1"/>
</dbReference>
<dbReference type="EMBL" id="LSRX01000485">
    <property type="protein sequence ID" value="OLP95940.1"/>
    <property type="molecule type" value="Genomic_DNA"/>
</dbReference>
<feature type="compositionally biased region" description="Basic and acidic residues" evidence="10">
    <location>
        <begin position="920"/>
        <end position="932"/>
    </location>
</feature>
<evidence type="ECO:0000313" key="12">
    <source>
        <dbReference type="EMBL" id="OLP95940.1"/>
    </source>
</evidence>
<proteinExistence type="predicted"/>
<feature type="region of interest" description="Disordered" evidence="10">
    <location>
        <begin position="920"/>
        <end position="940"/>
    </location>
</feature>
<dbReference type="InterPro" id="IPR000719">
    <property type="entry name" value="Prot_kinase_dom"/>
</dbReference>
<feature type="coiled-coil region" evidence="9">
    <location>
        <begin position="373"/>
        <end position="442"/>
    </location>
</feature>
<feature type="compositionally biased region" description="Basic and acidic residues" evidence="10">
    <location>
        <begin position="750"/>
        <end position="762"/>
    </location>
</feature>
<feature type="region of interest" description="Disordered" evidence="10">
    <location>
        <begin position="835"/>
        <end position="855"/>
    </location>
</feature>
<keyword evidence="13" id="KW-1185">Reference proteome</keyword>
<evidence type="ECO:0000256" key="1">
    <source>
        <dbReference type="ARBA" id="ARBA00012513"/>
    </source>
</evidence>
<comment type="catalytic activity">
    <reaction evidence="8">
        <text>L-seryl-[protein] + ATP = O-phospho-L-seryl-[protein] + ADP + H(+)</text>
        <dbReference type="Rhea" id="RHEA:17989"/>
        <dbReference type="Rhea" id="RHEA-COMP:9863"/>
        <dbReference type="Rhea" id="RHEA-COMP:11604"/>
        <dbReference type="ChEBI" id="CHEBI:15378"/>
        <dbReference type="ChEBI" id="CHEBI:29999"/>
        <dbReference type="ChEBI" id="CHEBI:30616"/>
        <dbReference type="ChEBI" id="CHEBI:83421"/>
        <dbReference type="ChEBI" id="CHEBI:456216"/>
        <dbReference type="EC" id="2.7.11.1"/>
    </reaction>
</comment>
<feature type="domain" description="Protein kinase" evidence="11">
    <location>
        <begin position="27"/>
        <end position="315"/>
    </location>
</feature>
<feature type="compositionally biased region" description="Polar residues" evidence="10">
    <location>
        <begin position="1183"/>
        <end position="1196"/>
    </location>
</feature>
<dbReference type="InterPro" id="IPR008271">
    <property type="entry name" value="Ser/Thr_kinase_AS"/>
</dbReference>
<feature type="compositionally biased region" description="Polar residues" evidence="10">
    <location>
        <begin position="1052"/>
        <end position="1063"/>
    </location>
</feature>
<dbReference type="PANTHER" id="PTHR22967">
    <property type="entry name" value="SERINE/THREONINE PROTEIN KINASE"/>
    <property type="match status" value="1"/>
</dbReference>
<name>A0A1Q9DLB8_SYMMI</name>
<feature type="compositionally biased region" description="Basic and acidic residues" evidence="10">
    <location>
        <begin position="835"/>
        <end position="847"/>
    </location>
</feature>
<feature type="region of interest" description="Disordered" evidence="10">
    <location>
        <begin position="665"/>
        <end position="685"/>
    </location>
</feature>
<dbReference type="Gene3D" id="1.10.510.10">
    <property type="entry name" value="Transferase(Phosphotransferase) domain 1"/>
    <property type="match status" value="1"/>
</dbReference>
<feature type="region of interest" description="Disordered" evidence="10">
    <location>
        <begin position="750"/>
        <end position="770"/>
    </location>
</feature>
<keyword evidence="3" id="KW-0808">Transferase</keyword>
<keyword evidence="6" id="KW-0067">ATP-binding</keyword>
<dbReference type="GO" id="GO:0005737">
    <property type="term" value="C:cytoplasm"/>
    <property type="evidence" value="ECO:0007669"/>
    <property type="project" value="TreeGrafter"/>
</dbReference>
<evidence type="ECO:0000256" key="9">
    <source>
        <dbReference type="SAM" id="Coils"/>
    </source>
</evidence>
<accession>A0A1Q9DLB8</accession>
<dbReference type="PROSITE" id="PS50011">
    <property type="entry name" value="PROTEIN_KINASE_DOM"/>
    <property type="match status" value="1"/>
</dbReference>
<feature type="region of interest" description="Disordered" evidence="10">
    <location>
        <begin position="1006"/>
        <end position="1220"/>
    </location>
</feature>
<organism evidence="12 13">
    <name type="scientific">Symbiodinium microadriaticum</name>
    <name type="common">Dinoflagellate</name>
    <name type="synonym">Zooxanthella microadriatica</name>
    <dbReference type="NCBI Taxonomy" id="2951"/>
    <lineage>
        <taxon>Eukaryota</taxon>
        <taxon>Sar</taxon>
        <taxon>Alveolata</taxon>
        <taxon>Dinophyceae</taxon>
        <taxon>Suessiales</taxon>
        <taxon>Symbiodiniaceae</taxon>
        <taxon>Symbiodinium</taxon>
    </lineage>
</organism>
<dbReference type="GO" id="GO:0005524">
    <property type="term" value="F:ATP binding"/>
    <property type="evidence" value="ECO:0007669"/>
    <property type="project" value="UniProtKB-KW"/>
</dbReference>
<evidence type="ECO:0000256" key="6">
    <source>
        <dbReference type="ARBA" id="ARBA00022840"/>
    </source>
</evidence>
<dbReference type="SUPFAM" id="SSF56112">
    <property type="entry name" value="Protein kinase-like (PK-like)"/>
    <property type="match status" value="1"/>
</dbReference>
<keyword evidence="9" id="KW-0175">Coiled coil</keyword>
<dbReference type="PROSITE" id="PS00108">
    <property type="entry name" value="PROTEIN_KINASE_ST"/>
    <property type="match status" value="1"/>
</dbReference>
<dbReference type="AlphaFoldDB" id="A0A1Q9DLB8"/>
<feature type="compositionally biased region" description="Basic and acidic residues" evidence="10">
    <location>
        <begin position="1132"/>
        <end position="1145"/>
    </location>
</feature>
<evidence type="ECO:0000256" key="2">
    <source>
        <dbReference type="ARBA" id="ARBA00022527"/>
    </source>
</evidence>
<dbReference type="OMA" id="RAEVRSC"/>
<dbReference type="Pfam" id="PF00069">
    <property type="entry name" value="Pkinase"/>
    <property type="match status" value="1"/>
</dbReference>
<dbReference type="GO" id="GO:0004674">
    <property type="term" value="F:protein serine/threonine kinase activity"/>
    <property type="evidence" value="ECO:0007669"/>
    <property type="project" value="UniProtKB-KW"/>
</dbReference>
<dbReference type="InterPro" id="IPR011009">
    <property type="entry name" value="Kinase-like_dom_sf"/>
</dbReference>
<evidence type="ECO:0000256" key="3">
    <source>
        <dbReference type="ARBA" id="ARBA00022679"/>
    </source>
</evidence>
<evidence type="ECO:0000256" key="7">
    <source>
        <dbReference type="ARBA" id="ARBA00047899"/>
    </source>
</evidence>
<evidence type="ECO:0000256" key="4">
    <source>
        <dbReference type="ARBA" id="ARBA00022741"/>
    </source>
</evidence>
<dbReference type="OrthoDB" id="248923at2759"/>
<dbReference type="EC" id="2.7.11.1" evidence="1"/>
<evidence type="ECO:0000256" key="10">
    <source>
        <dbReference type="SAM" id="MobiDB-lite"/>
    </source>
</evidence>
<sequence>MQWLLGAAQAVKEATGPSVSVVAGRRVQQQQLLADGGFAYVYAGLDAETGEKLAIRKVLLQDRETLEKAKVEIELLNSLCDHPHVVRFLGAEVTQRGTASEAVYLFELCTGGTLFETIDSKVVAATKSNADPMQNQPGHCPCLPQDTILEVLGALAQALAYLSRLGLIHYDVKSENVLLGSDSLWKLGDFGSASERSFDLEGADKKVLLDAQEFIHGRCTPMYRAPELADVYLRWKIGAKVDMFALGCILFAAMTAQHPFSMESTCANITASYRIPTEAAASYAPALLGWLRRLLAREPSKRPSAVRLAAEVERFRILGEDPNEEMLQQERKDRKEQNRESIPAEAAFADFATFAPIAVSLLEEQLRSSKVHQDQLRDAMRTQHSQLADAQQQLREQLRMDGERQMREWELDAAKRAAEAELRNASAEAHQLRLEQRSMQEQLAMALESQQRAECSAAAAAGSAASLSAAEARLADQNSMVTTLRQQLAILAAARASEAIAVSRGVLAVAYVGVSSSLPTNPGALVAVEGLSQRLRAACRQCGRVLEQQLQSAHEISWTESGPSPLDIDWEAVEAKTLQELGSTALPDLGSAPMKAAPAAEKLLQDEVKQQSMELDRLRAEVRSCQQQIHTERNVSNDLREQLQTQQAGDAELLLLREQLAAERERREALENSKAPEEETDAPAAEKLLQDEVKQQSMELDRLRAEVRSCQQQIHTERNVSNDLREQLQTQQAGDAELLLLREQLAAERERREALENSKAPEEETDAPAAEKLLQDEVKQQSMELDRLRAEVRSCQQQIHTERNVSNDLREQLQTQQAGDAELLLLREQLAAERERREALENSKAPEEETDAPAAEKLLQDEVKQQSMELDRLRAEVRSCQQQIHTERNVSNDLREQLQTQQAGDAELLLLREQLAAERERREALENSKAPEEETDAPAAEKLLQDEVKQQSMELDRLRAEVRSCQQQIHTERNVSNDLREQLQTQQAGDAELLLLREQLAAERERREALENSKAHLVTSPAENDTPLLISRQVSDAPSDVHQMAPEVPAAESNQPCTVQQGTPEPEQPKQPEASGLGPTLEATEPPSGRGMDEQTAEQDGKPTQLESNAHEQEPPAALPGVEGAAGSQGEDELRHIEQSAEEPQRPQLQQENWPSRDQEQKRSAQATASRKTLPDKPEDSLFGSSKTARGSTTSLFDDDDDEVFLAKPKKASSPSKTRI</sequence>
<evidence type="ECO:0000259" key="11">
    <source>
        <dbReference type="PROSITE" id="PS50011"/>
    </source>
</evidence>
<dbReference type="PANTHER" id="PTHR22967:SF57">
    <property type="entry name" value="AUXILIN, ISOFORM A-RELATED"/>
    <property type="match status" value="1"/>
</dbReference>
<evidence type="ECO:0000256" key="5">
    <source>
        <dbReference type="ARBA" id="ARBA00022777"/>
    </source>
</evidence>
<evidence type="ECO:0000313" key="13">
    <source>
        <dbReference type="Proteomes" id="UP000186817"/>
    </source>
</evidence>
<protein>
    <recommendedName>
        <fullName evidence="1">non-specific serine/threonine protein kinase</fullName>
        <ecNumber evidence="1">2.7.11.1</ecNumber>
    </recommendedName>
</protein>
<comment type="caution">
    <text evidence="12">The sequence shown here is derived from an EMBL/GenBank/DDBJ whole genome shotgun (WGS) entry which is preliminary data.</text>
</comment>
<feature type="compositionally biased region" description="Basic and acidic residues" evidence="10">
    <location>
        <begin position="665"/>
        <end position="677"/>
    </location>
</feature>
<keyword evidence="5" id="KW-0418">Kinase</keyword>
<gene>
    <name evidence="12" type="ORF">AK812_SmicGene21872</name>
</gene>
<keyword evidence="4" id="KW-0547">Nucleotide-binding</keyword>
<keyword evidence="2" id="KW-0723">Serine/threonine-protein kinase</keyword>
<comment type="catalytic activity">
    <reaction evidence="7">
        <text>L-threonyl-[protein] + ATP = O-phospho-L-threonyl-[protein] + ADP + H(+)</text>
        <dbReference type="Rhea" id="RHEA:46608"/>
        <dbReference type="Rhea" id="RHEA-COMP:11060"/>
        <dbReference type="Rhea" id="RHEA-COMP:11605"/>
        <dbReference type="ChEBI" id="CHEBI:15378"/>
        <dbReference type="ChEBI" id="CHEBI:30013"/>
        <dbReference type="ChEBI" id="CHEBI:30616"/>
        <dbReference type="ChEBI" id="CHEBI:61977"/>
        <dbReference type="ChEBI" id="CHEBI:456216"/>
        <dbReference type="EC" id="2.7.11.1"/>
    </reaction>
</comment>
<evidence type="ECO:0000256" key="8">
    <source>
        <dbReference type="ARBA" id="ARBA00048679"/>
    </source>
</evidence>